<reference evidence="2" key="1">
    <citation type="submission" date="2016-04" db="EMBL/GenBank/DDBJ databases">
        <authorList>
            <person name="Evans L.H."/>
            <person name="Alamgir A."/>
            <person name="Owens N."/>
            <person name="Weber N.D."/>
            <person name="Virtaneva K."/>
            <person name="Barbian K."/>
            <person name="Babar A."/>
            <person name="Rosenke K."/>
        </authorList>
    </citation>
    <scope>NUCLEOTIDE SEQUENCE</scope>
    <source>
        <strain evidence="2">86</strain>
    </source>
</reference>
<feature type="region of interest" description="Disordered" evidence="1">
    <location>
        <begin position="1"/>
        <end position="26"/>
    </location>
</feature>
<evidence type="ECO:0000256" key="1">
    <source>
        <dbReference type="SAM" id="MobiDB-lite"/>
    </source>
</evidence>
<evidence type="ECO:0000313" key="2">
    <source>
        <dbReference type="EMBL" id="SBW09602.1"/>
    </source>
</evidence>
<proteinExistence type="predicted"/>
<feature type="compositionally biased region" description="Polar residues" evidence="1">
    <location>
        <begin position="1"/>
        <end position="11"/>
    </location>
</feature>
<organism evidence="2">
    <name type="scientific">uncultured delta proteobacterium</name>
    <dbReference type="NCBI Taxonomy" id="34034"/>
    <lineage>
        <taxon>Bacteria</taxon>
        <taxon>Deltaproteobacteria</taxon>
        <taxon>environmental samples</taxon>
    </lineage>
</organism>
<feature type="region of interest" description="Disordered" evidence="1">
    <location>
        <begin position="39"/>
        <end position="60"/>
    </location>
</feature>
<protein>
    <submittedName>
        <fullName evidence="2">Uncharacterized protein</fullName>
    </submittedName>
</protein>
<sequence length="60" mass="6414">MSDSKTLQDNQLPIAPHGHAHPGGRRCCGRPIAEKCSPEEEAAKTNAAGEKSCCKGHHKH</sequence>
<name>A0A212KD63_9DELT</name>
<dbReference type="EMBL" id="FLUQ01000005">
    <property type="protein sequence ID" value="SBW09602.1"/>
    <property type="molecule type" value="Genomic_DNA"/>
</dbReference>
<dbReference type="AlphaFoldDB" id="A0A212KD63"/>
<accession>A0A212KD63</accession>
<gene>
    <name evidence="2" type="ORF">KL86DPRO_50220</name>
</gene>